<feature type="transmembrane region" description="Helical" evidence="7">
    <location>
        <begin position="44"/>
        <end position="66"/>
    </location>
</feature>
<dbReference type="CDD" id="cd06261">
    <property type="entry name" value="TM_PBP2"/>
    <property type="match status" value="1"/>
</dbReference>
<dbReference type="PROSITE" id="PS50928">
    <property type="entry name" value="ABC_TM1"/>
    <property type="match status" value="1"/>
</dbReference>
<dbReference type="GO" id="GO:0055085">
    <property type="term" value="P:transmembrane transport"/>
    <property type="evidence" value="ECO:0007669"/>
    <property type="project" value="InterPro"/>
</dbReference>
<accession>A0A7W9YG47</accession>
<feature type="transmembrane region" description="Helical" evidence="7">
    <location>
        <begin position="131"/>
        <end position="157"/>
    </location>
</feature>
<keyword evidence="5 7" id="KW-1133">Transmembrane helix</keyword>
<dbReference type="Pfam" id="PF00528">
    <property type="entry name" value="BPD_transp_1"/>
    <property type="match status" value="1"/>
</dbReference>
<dbReference type="Gene3D" id="1.10.3720.10">
    <property type="entry name" value="MetI-like"/>
    <property type="match status" value="1"/>
</dbReference>
<name>A0A7W9YG47_9ACTN</name>
<evidence type="ECO:0000256" key="8">
    <source>
        <dbReference type="SAM" id="MobiDB-lite"/>
    </source>
</evidence>
<dbReference type="InterPro" id="IPR025966">
    <property type="entry name" value="OppC_N"/>
</dbReference>
<dbReference type="Pfam" id="PF12911">
    <property type="entry name" value="OppC_N"/>
    <property type="match status" value="1"/>
</dbReference>
<evidence type="ECO:0000313" key="10">
    <source>
        <dbReference type="EMBL" id="MBB6171447.1"/>
    </source>
</evidence>
<reference evidence="10 11" key="1">
    <citation type="submission" date="2020-08" db="EMBL/GenBank/DDBJ databases">
        <title>Sequencing the genomes of 1000 actinobacteria strains.</title>
        <authorList>
            <person name="Klenk H.-P."/>
        </authorList>
    </citation>
    <scope>NUCLEOTIDE SEQUENCE [LARGE SCALE GENOMIC DNA]</scope>
    <source>
        <strain evidence="10 11">DSM 46659</strain>
    </source>
</reference>
<comment type="caution">
    <text evidence="10">The sequence shown here is derived from an EMBL/GenBank/DDBJ whole genome shotgun (WGS) entry which is preliminary data.</text>
</comment>
<dbReference type="InterPro" id="IPR050366">
    <property type="entry name" value="BP-dependent_transpt_permease"/>
</dbReference>
<evidence type="ECO:0000256" key="3">
    <source>
        <dbReference type="ARBA" id="ARBA00022475"/>
    </source>
</evidence>
<keyword evidence="3" id="KW-1003">Cell membrane</keyword>
<dbReference type="AlphaFoldDB" id="A0A7W9YG47"/>
<dbReference type="PANTHER" id="PTHR43386:SF1">
    <property type="entry name" value="D,D-DIPEPTIDE TRANSPORT SYSTEM PERMEASE PROTEIN DDPC-RELATED"/>
    <property type="match status" value="1"/>
</dbReference>
<evidence type="ECO:0000313" key="11">
    <source>
        <dbReference type="Proteomes" id="UP000546642"/>
    </source>
</evidence>
<dbReference type="EMBL" id="JACHDS010000001">
    <property type="protein sequence ID" value="MBB6171447.1"/>
    <property type="molecule type" value="Genomic_DNA"/>
</dbReference>
<evidence type="ECO:0000256" key="1">
    <source>
        <dbReference type="ARBA" id="ARBA00004651"/>
    </source>
</evidence>
<dbReference type="Proteomes" id="UP000546642">
    <property type="component" value="Unassembled WGS sequence"/>
</dbReference>
<keyword evidence="4 7" id="KW-0812">Transmembrane</keyword>
<keyword evidence="6 7" id="KW-0472">Membrane</keyword>
<dbReference type="SUPFAM" id="SSF161098">
    <property type="entry name" value="MetI-like"/>
    <property type="match status" value="1"/>
</dbReference>
<dbReference type="InterPro" id="IPR035906">
    <property type="entry name" value="MetI-like_sf"/>
</dbReference>
<comment type="similarity">
    <text evidence="7">Belongs to the binding-protein-dependent transport system permease family.</text>
</comment>
<dbReference type="PANTHER" id="PTHR43386">
    <property type="entry name" value="OLIGOPEPTIDE TRANSPORT SYSTEM PERMEASE PROTEIN APPC"/>
    <property type="match status" value="1"/>
</dbReference>
<comment type="subcellular location">
    <subcellularLocation>
        <location evidence="1 7">Cell membrane</location>
        <topology evidence="1 7">Multi-pass membrane protein</topology>
    </subcellularLocation>
</comment>
<dbReference type="RefSeq" id="WP_184074713.1">
    <property type="nucleotide sequence ID" value="NZ_JACHDS010000001.1"/>
</dbReference>
<dbReference type="InterPro" id="IPR000515">
    <property type="entry name" value="MetI-like"/>
</dbReference>
<evidence type="ECO:0000256" key="5">
    <source>
        <dbReference type="ARBA" id="ARBA00022989"/>
    </source>
</evidence>
<dbReference type="GO" id="GO:0005886">
    <property type="term" value="C:plasma membrane"/>
    <property type="evidence" value="ECO:0007669"/>
    <property type="project" value="UniProtKB-SubCell"/>
</dbReference>
<gene>
    <name evidence="10" type="ORF">HNR23_001507</name>
</gene>
<feature type="transmembrane region" description="Helical" evidence="7">
    <location>
        <begin position="260"/>
        <end position="285"/>
    </location>
</feature>
<evidence type="ECO:0000256" key="2">
    <source>
        <dbReference type="ARBA" id="ARBA00022448"/>
    </source>
</evidence>
<evidence type="ECO:0000259" key="9">
    <source>
        <dbReference type="PROSITE" id="PS50928"/>
    </source>
</evidence>
<feature type="domain" description="ABC transmembrane type-1" evidence="9">
    <location>
        <begin position="129"/>
        <end position="328"/>
    </location>
</feature>
<evidence type="ECO:0000256" key="7">
    <source>
        <dbReference type="RuleBase" id="RU363032"/>
    </source>
</evidence>
<protein>
    <submittedName>
        <fullName evidence="10">Peptide/nickel transport system permease protein</fullName>
    </submittedName>
</protein>
<keyword evidence="2 7" id="KW-0813">Transport</keyword>
<evidence type="ECO:0000256" key="6">
    <source>
        <dbReference type="ARBA" id="ARBA00023136"/>
    </source>
</evidence>
<evidence type="ECO:0000256" key="4">
    <source>
        <dbReference type="ARBA" id="ARBA00022692"/>
    </source>
</evidence>
<sequence length="341" mass="36578">MTAPSDAPGTAGDASEVEPAQGSGDTASRSLRQIAWQRFRRDKVAMVGGVVVLLLIAVAIFAPLLVKLFGYPPNEFNQAPIDPLTGGVLKDPDDPMSGIDPWGGMSWNHLLGLEPVNGRDLFSRVVYGAQISLLVAFGATVLCVAIGTVLGILAGYFGGWVDTVISRAMDIFLAFPLLLFAIALAGVIPDGAFGLTGNGLRIALLIFIIGFFNWPYIGRIVRGQTLTFKEREFVEAARSLGASNRHILFREILPNLITPILVYSTLLIPTNILFEAALSFLGVGINPPTPTWGGMISNSLQYYTTSPHFVIIPGMAIFITVLAFNLLGDGLRDAFDPRSSD</sequence>
<keyword evidence="11" id="KW-1185">Reference proteome</keyword>
<feature type="transmembrane region" description="Helical" evidence="7">
    <location>
        <begin position="200"/>
        <end position="221"/>
    </location>
</feature>
<feature type="transmembrane region" description="Helical" evidence="7">
    <location>
        <begin position="169"/>
        <end position="188"/>
    </location>
</feature>
<feature type="region of interest" description="Disordered" evidence="8">
    <location>
        <begin position="1"/>
        <end position="26"/>
    </location>
</feature>
<feature type="transmembrane region" description="Helical" evidence="7">
    <location>
        <begin position="305"/>
        <end position="328"/>
    </location>
</feature>
<organism evidence="10 11">
    <name type="scientific">Nocardiopsis mwathae</name>
    <dbReference type="NCBI Taxonomy" id="1472723"/>
    <lineage>
        <taxon>Bacteria</taxon>
        <taxon>Bacillati</taxon>
        <taxon>Actinomycetota</taxon>
        <taxon>Actinomycetes</taxon>
        <taxon>Streptosporangiales</taxon>
        <taxon>Nocardiopsidaceae</taxon>
        <taxon>Nocardiopsis</taxon>
    </lineage>
</organism>
<proteinExistence type="inferred from homology"/>